<name>A0ABD0MC27_CIRMR</name>
<keyword evidence="3" id="KW-1185">Reference proteome</keyword>
<feature type="non-terminal residue" evidence="2">
    <location>
        <position position="1"/>
    </location>
</feature>
<reference evidence="2 3" key="1">
    <citation type="submission" date="2024-05" db="EMBL/GenBank/DDBJ databases">
        <title>Genome sequencing and assembly of Indian major carp, Cirrhinus mrigala (Hamilton, 1822).</title>
        <authorList>
            <person name="Mohindra V."/>
            <person name="Chowdhury L.M."/>
            <person name="Lal K."/>
            <person name="Jena J.K."/>
        </authorList>
    </citation>
    <scope>NUCLEOTIDE SEQUENCE [LARGE SCALE GENOMIC DNA]</scope>
    <source>
        <strain evidence="2">CM1030</strain>
        <tissue evidence="2">Blood</tissue>
    </source>
</reference>
<evidence type="ECO:0000313" key="3">
    <source>
        <dbReference type="Proteomes" id="UP001529510"/>
    </source>
</evidence>
<evidence type="ECO:0000313" key="2">
    <source>
        <dbReference type="EMBL" id="KAL0147734.1"/>
    </source>
</evidence>
<proteinExistence type="predicted"/>
<gene>
    <name evidence="2" type="ORF">M9458_056973</name>
</gene>
<evidence type="ECO:0000256" key="1">
    <source>
        <dbReference type="SAM" id="MobiDB-lite"/>
    </source>
</evidence>
<feature type="region of interest" description="Disordered" evidence="1">
    <location>
        <begin position="27"/>
        <end position="63"/>
    </location>
</feature>
<accession>A0ABD0MC27</accession>
<protein>
    <submittedName>
        <fullName evidence="2">Uncharacterized protein</fullName>
    </submittedName>
</protein>
<comment type="caution">
    <text evidence="2">The sequence shown here is derived from an EMBL/GenBank/DDBJ whole genome shotgun (WGS) entry which is preliminary data.</text>
</comment>
<dbReference type="EMBL" id="JAMKFB020000727">
    <property type="protein sequence ID" value="KAL0147734.1"/>
    <property type="molecule type" value="Genomic_DNA"/>
</dbReference>
<feature type="non-terminal residue" evidence="2">
    <location>
        <position position="63"/>
    </location>
</feature>
<dbReference type="Proteomes" id="UP001529510">
    <property type="component" value="Unassembled WGS sequence"/>
</dbReference>
<organism evidence="2 3">
    <name type="scientific">Cirrhinus mrigala</name>
    <name type="common">Mrigala</name>
    <dbReference type="NCBI Taxonomy" id="683832"/>
    <lineage>
        <taxon>Eukaryota</taxon>
        <taxon>Metazoa</taxon>
        <taxon>Chordata</taxon>
        <taxon>Craniata</taxon>
        <taxon>Vertebrata</taxon>
        <taxon>Euteleostomi</taxon>
        <taxon>Actinopterygii</taxon>
        <taxon>Neopterygii</taxon>
        <taxon>Teleostei</taxon>
        <taxon>Ostariophysi</taxon>
        <taxon>Cypriniformes</taxon>
        <taxon>Cyprinidae</taxon>
        <taxon>Labeoninae</taxon>
        <taxon>Labeonini</taxon>
        <taxon>Cirrhinus</taxon>
    </lineage>
</organism>
<dbReference type="AlphaFoldDB" id="A0ABD0MC27"/>
<sequence length="63" mass="6825">QIFDDTDSDSESEGGIKKRYQTLFPCSVSPIPPPTPDFSSNETCQTSAGPLLDPKQTESSCFP</sequence>